<dbReference type="AlphaFoldDB" id="C5BKR6"/>
<dbReference type="Gene3D" id="3.40.50.1980">
    <property type="entry name" value="Nitrogenase molybdenum iron protein domain"/>
    <property type="match status" value="1"/>
</dbReference>
<keyword evidence="3" id="KW-0813">Transport</keyword>
<gene>
    <name evidence="7" type="ordered locus">TERTU_0054</name>
</gene>
<evidence type="ECO:0000256" key="4">
    <source>
        <dbReference type="ARBA" id="ARBA00022729"/>
    </source>
</evidence>
<dbReference type="GO" id="GO:0006829">
    <property type="term" value="P:zinc ion transport"/>
    <property type="evidence" value="ECO:0007669"/>
    <property type="project" value="UniProtKB-KW"/>
</dbReference>
<dbReference type="EMBL" id="CP001614">
    <property type="protein sequence ID" value="ACR14408.1"/>
    <property type="molecule type" value="Genomic_DNA"/>
</dbReference>
<evidence type="ECO:0000256" key="1">
    <source>
        <dbReference type="ARBA" id="ARBA00011028"/>
    </source>
</evidence>
<dbReference type="STRING" id="377629.TERTU_0054"/>
<keyword evidence="5" id="KW-0864">Zinc transport</keyword>
<keyword evidence="8" id="KW-1185">Reference proteome</keyword>
<keyword evidence="4 6" id="KW-0732">Signal</keyword>
<comment type="similarity">
    <text evidence="1">Belongs to the bacterial solute-binding protein 9 family.</text>
</comment>
<dbReference type="InterPro" id="IPR006127">
    <property type="entry name" value="ZnuA-like"/>
</dbReference>
<evidence type="ECO:0000256" key="5">
    <source>
        <dbReference type="ARBA" id="ARBA00022906"/>
    </source>
</evidence>
<keyword evidence="5" id="KW-0862">Zinc</keyword>
<dbReference type="HOGENOM" id="CLU_016838_1_2_6"/>
<dbReference type="PANTHER" id="PTHR42953:SF3">
    <property type="entry name" value="HIGH-AFFINITY ZINC UPTAKE SYSTEM PROTEIN ZNUA"/>
    <property type="match status" value="1"/>
</dbReference>
<sequence>MLFAAALFGLANTAGAESNSPAEPFSIVTSLPPLALAVQDLVNEAALADKVSVESIVPRGQSAHHHALKVSQLRSLKSAGIVVWVGPEMEQYLAKAIGQRRPENVVGFAALMQKPVVDYHLWLSAGAMTKLVTAVAEKLALAFPEANVLVAASTYNARLRQQTQAMQQRFAALPTEAGVLVFHESLHHLLTPLGIKQSASLVQVPEQQISVHTLMQAKSRMLPGQCLLADVEELPQAQPYAEKLGAPLVVVDLLASAATTKSYEAFLALLANKLATCFQSATGQDGSGQDGTSQDGE</sequence>
<dbReference type="PANTHER" id="PTHR42953">
    <property type="entry name" value="HIGH-AFFINITY ZINC UPTAKE SYSTEM PROTEIN ZNUA-RELATED"/>
    <property type="match status" value="1"/>
</dbReference>
<dbReference type="OrthoDB" id="7346865at2"/>
<evidence type="ECO:0000313" key="7">
    <source>
        <dbReference type="EMBL" id="ACR14408.1"/>
    </source>
</evidence>
<evidence type="ECO:0000256" key="6">
    <source>
        <dbReference type="SAM" id="SignalP"/>
    </source>
</evidence>
<evidence type="ECO:0000256" key="3">
    <source>
        <dbReference type="ARBA" id="ARBA00022448"/>
    </source>
</evidence>
<evidence type="ECO:0000313" key="8">
    <source>
        <dbReference type="Proteomes" id="UP000009080"/>
    </source>
</evidence>
<dbReference type="Pfam" id="PF01297">
    <property type="entry name" value="ZnuA"/>
    <property type="match status" value="1"/>
</dbReference>
<dbReference type="eggNOG" id="COG0803">
    <property type="taxonomic scope" value="Bacteria"/>
</dbReference>
<dbReference type="KEGG" id="ttu:TERTU_0054"/>
<keyword evidence="5" id="KW-0406">Ion transport</keyword>
<organism evidence="7 8">
    <name type="scientific">Teredinibacter turnerae (strain ATCC 39867 / T7901)</name>
    <dbReference type="NCBI Taxonomy" id="377629"/>
    <lineage>
        <taxon>Bacteria</taxon>
        <taxon>Pseudomonadati</taxon>
        <taxon>Pseudomonadota</taxon>
        <taxon>Gammaproteobacteria</taxon>
        <taxon>Cellvibrionales</taxon>
        <taxon>Cellvibrionaceae</taxon>
        <taxon>Teredinibacter</taxon>
    </lineage>
</organism>
<dbReference type="RefSeq" id="WP_015820523.1">
    <property type="nucleotide sequence ID" value="NC_012997.1"/>
</dbReference>
<proteinExistence type="inferred from homology"/>
<accession>C5BKR6</accession>
<protein>
    <recommendedName>
        <fullName evidence="2">High-affinity zinc uptake system protein ZnuA</fullName>
    </recommendedName>
</protein>
<feature type="signal peptide" evidence="6">
    <location>
        <begin position="1"/>
        <end position="16"/>
    </location>
</feature>
<dbReference type="InterPro" id="IPR050492">
    <property type="entry name" value="Bact_metal-bind_prot9"/>
</dbReference>
<dbReference type="Proteomes" id="UP000009080">
    <property type="component" value="Chromosome"/>
</dbReference>
<reference evidence="7 8" key="1">
    <citation type="journal article" date="2009" name="PLoS ONE">
        <title>The complete genome of Teredinibacter turnerae T7901: an intracellular endosymbiont of marine wood-boring bivalves (shipworms).</title>
        <authorList>
            <person name="Yang J.C."/>
            <person name="Madupu R."/>
            <person name="Durkin A.S."/>
            <person name="Ekborg N.A."/>
            <person name="Pedamallu C.S."/>
            <person name="Hostetler J.B."/>
            <person name="Radune D."/>
            <person name="Toms B.S."/>
            <person name="Henrissat B."/>
            <person name="Coutinho P.M."/>
            <person name="Schwarz S."/>
            <person name="Field L."/>
            <person name="Trindade-Silva A.E."/>
            <person name="Soares C.A.G."/>
            <person name="Elshahawi S."/>
            <person name="Hanora A."/>
            <person name="Schmidt E.W."/>
            <person name="Haygood M.G."/>
            <person name="Posfai J."/>
            <person name="Benner J."/>
            <person name="Madinger C."/>
            <person name="Nove J."/>
            <person name="Anton B."/>
            <person name="Chaudhary K."/>
            <person name="Foster J."/>
            <person name="Holman A."/>
            <person name="Kumar S."/>
            <person name="Lessard P.A."/>
            <person name="Luyten Y.A."/>
            <person name="Slatko B."/>
            <person name="Wood N."/>
            <person name="Wu B."/>
            <person name="Teplitski M."/>
            <person name="Mougous J.D."/>
            <person name="Ward N."/>
            <person name="Eisen J.A."/>
            <person name="Badger J.H."/>
            <person name="Distel D.L."/>
        </authorList>
    </citation>
    <scope>NUCLEOTIDE SEQUENCE [LARGE SCALE GENOMIC DNA]</scope>
    <source>
        <strain evidence="8">ATCC 39867 / T7901</strain>
    </source>
</reference>
<dbReference type="SUPFAM" id="SSF53807">
    <property type="entry name" value="Helical backbone' metal receptor"/>
    <property type="match status" value="1"/>
</dbReference>
<dbReference type="GO" id="GO:0046872">
    <property type="term" value="F:metal ion binding"/>
    <property type="evidence" value="ECO:0007669"/>
    <property type="project" value="InterPro"/>
</dbReference>
<name>C5BKR6_TERTT</name>
<feature type="chain" id="PRO_5002946997" description="High-affinity zinc uptake system protein ZnuA" evidence="6">
    <location>
        <begin position="17"/>
        <end position="297"/>
    </location>
</feature>
<evidence type="ECO:0000256" key="2">
    <source>
        <dbReference type="ARBA" id="ARBA00015915"/>
    </source>
</evidence>